<proteinExistence type="predicted"/>
<evidence type="ECO:0000313" key="1">
    <source>
        <dbReference type="EMBL" id="OMJ65447.1"/>
    </source>
</evidence>
<reference evidence="1 2" key="1">
    <citation type="submission" date="2016-11" db="EMBL/GenBank/DDBJ databases">
        <title>The macronuclear genome of Stentor coeruleus: a giant cell with tiny introns.</title>
        <authorList>
            <person name="Slabodnick M."/>
            <person name="Ruby J.G."/>
            <person name="Reiff S.B."/>
            <person name="Swart E.C."/>
            <person name="Gosai S."/>
            <person name="Prabakaran S."/>
            <person name="Witkowska E."/>
            <person name="Larue G.E."/>
            <person name="Fisher S."/>
            <person name="Freeman R.M."/>
            <person name="Gunawardena J."/>
            <person name="Chu W."/>
            <person name="Stover N.A."/>
            <person name="Gregory B.D."/>
            <person name="Nowacki M."/>
            <person name="Derisi J."/>
            <person name="Roy S.W."/>
            <person name="Marshall W.F."/>
            <person name="Sood P."/>
        </authorList>
    </citation>
    <scope>NUCLEOTIDE SEQUENCE [LARGE SCALE GENOMIC DNA]</scope>
    <source>
        <strain evidence="1">WM001</strain>
    </source>
</reference>
<sequence>MATESSITSPQILDSCGNIVDLLYIEKISDIRKLPHATKDTIISEIGSLFEDMFSLSLETTTSLCLYQKSMQVFLILVREKVSNSLVGASIFNLYSIENLPDNSTKENNFIVPASFITVVEKYRQFGISKYIYSTFEHYFLQEYPYCNSIHFNIFSSPFSFHVLSSSAKFSFPDTLGTENKLLESFMLKAFNAYNRPYKKS</sequence>
<name>A0A1R2ALP9_9CILI</name>
<dbReference type="EMBL" id="MPUH01002135">
    <property type="protein sequence ID" value="OMJ65447.1"/>
    <property type="molecule type" value="Genomic_DNA"/>
</dbReference>
<protein>
    <recommendedName>
        <fullName evidence="3">N-acetyltransferase domain-containing protein</fullName>
    </recommendedName>
</protein>
<dbReference type="Proteomes" id="UP000187209">
    <property type="component" value="Unassembled WGS sequence"/>
</dbReference>
<gene>
    <name evidence="1" type="ORF">SteCoe_38205</name>
</gene>
<organism evidence="1 2">
    <name type="scientific">Stentor coeruleus</name>
    <dbReference type="NCBI Taxonomy" id="5963"/>
    <lineage>
        <taxon>Eukaryota</taxon>
        <taxon>Sar</taxon>
        <taxon>Alveolata</taxon>
        <taxon>Ciliophora</taxon>
        <taxon>Postciliodesmatophora</taxon>
        <taxon>Heterotrichea</taxon>
        <taxon>Heterotrichida</taxon>
        <taxon>Stentoridae</taxon>
        <taxon>Stentor</taxon>
    </lineage>
</organism>
<keyword evidence="2" id="KW-1185">Reference proteome</keyword>
<comment type="caution">
    <text evidence="1">The sequence shown here is derived from an EMBL/GenBank/DDBJ whole genome shotgun (WGS) entry which is preliminary data.</text>
</comment>
<evidence type="ECO:0008006" key="3">
    <source>
        <dbReference type="Google" id="ProtNLM"/>
    </source>
</evidence>
<evidence type="ECO:0000313" key="2">
    <source>
        <dbReference type="Proteomes" id="UP000187209"/>
    </source>
</evidence>
<dbReference type="AlphaFoldDB" id="A0A1R2ALP9"/>
<accession>A0A1R2ALP9</accession>